<evidence type="ECO:0000313" key="3">
    <source>
        <dbReference type="EMBL" id="OOM06767.1"/>
    </source>
</evidence>
<dbReference type="Gene3D" id="1.10.10.2840">
    <property type="entry name" value="PucR C-terminal helix-turn-helix domain"/>
    <property type="match status" value="1"/>
</dbReference>
<dbReference type="Proteomes" id="UP000191154">
    <property type="component" value="Unassembled WGS sequence"/>
</dbReference>
<dbReference type="PANTHER" id="PTHR33744:SF15">
    <property type="entry name" value="CARBOHYDRATE DIACID REGULATOR"/>
    <property type="match status" value="1"/>
</dbReference>
<evidence type="ECO:0000259" key="2">
    <source>
        <dbReference type="Pfam" id="PF13556"/>
    </source>
</evidence>
<dbReference type="RefSeq" id="WP_242949997.1">
    <property type="nucleotide sequence ID" value="NZ_LZYZ01000009.1"/>
</dbReference>
<dbReference type="InterPro" id="IPR025736">
    <property type="entry name" value="PucR_C-HTH_dom"/>
</dbReference>
<dbReference type="Pfam" id="PF05651">
    <property type="entry name" value="Diacid_rec"/>
    <property type="match status" value="1"/>
</dbReference>
<comment type="caution">
    <text evidence="3">The sequence shown here is derived from an EMBL/GenBank/DDBJ whole genome shotgun (WGS) entry which is preliminary data.</text>
</comment>
<feature type="domain" description="Putative sugar diacid recognition" evidence="1">
    <location>
        <begin position="6"/>
        <end position="135"/>
    </location>
</feature>
<dbReference type="EMBL" id="LZYZ01000009">
    <property type="protein sequence ID" value="OOM06767.1"/>
    <property type="molecule type" value="Genomic_DNA"/>
</dbReference>
<dbReference type="InterPro" id="IPR051448">
    <property type="entry name" value="CdaR-like_regulators"/>
</dbReference>
<dbReference type="Pfam" id="PF13556">
    <property type="entry name" value="HTH_30"/>
    <property type="match status" value="1"/>
</dbReference>
<dbReference type="InterPro" id="IPR008599">
    <property type="entry name" value="Diacid_rec"/>
</dbReference>
<name>A0A1S8MRL6_CLOSA</name>
<dbReference type="PANTHER" id="PTHR33744">
    <property type="entry name" value="CARBOHYDRATE DIACID REGULATOR"/>
    <property type="match status" value="1"/>
</dbReference>
<organism evidence="3 4">
    <name type="scientific">Clostridium saccharobutylicum</name>
    <dbReference type="NCBI Taxonomy" id="169679"/>
    <lineage>
        <taxon>Bacteria</taxon>
        <taxon>Bacillati</taxon>
        <taxon>Bacillota</taxon>
        <taxon>Clostridia</taxon>
        <taxon>Eubacteriales</taxon>
        <taxon>Clostridiaceae</taxon>
        <taxon>Clostridium</taxon>
    </lineage>
</organism>
<evidence type="ECO:0000259" key="1">
    <source>
        <dbReference type="Pfam" id="PF05651"/>
    </source>
</evidence>
<evidence type="ECO:0000313" key="4">
    <source>
        <dbReference type="Proteomes" id="UP000191154"/>
    </source>
</evidence>
<protein>
    <submittedName>
        <fullName evidence="3">Carbohydrate diacid regulator</fullName>
    </submittedName>
</protein>
<dbReference type="InterPro" id="IPR042070">
    <property type="entry name" value="PucR_C-HTH_sf"/>
</dbReference>
<dbReference type="STRING" id="169679.CSACC_11650"/>
<proteinExistence type="predicted"/>
<sequence>MINIKLSKTIAQKIVLEMMNVIPYNINVMDENGVIIGSGDIRRIGNIHEGAKKAIDNQFVNEVYEEEGRMKPGVNEPIIIEDNIIGVIGITGPPDEVRRFSKLVRATAVLLIEQCKLDEQIQNEKLNMQKFYHELVHKKIDYDEKFYERAKIYGMDLTKRYQTILVDGNINSQKFKIICNKYTHYCDLDNNRGVFFIATDQSYNLLLKELKNNEEINKISIGGEEKIVAISLENAELAMKFGIKIKPSTLIYNYNELKFFIHLSYDTKESLVSLISNLDNVGSKLELIQTIQTYVEENGDINSVSSRLNIHRNTLNYRLERIKQLTGKNPKNLLELFELLCGIIWRE</sequence>
<gene>
    <name evidence="3" type="primary">cdaR_1</name>
    <name evidence="3" type="ORF">CLOSAC_41960</name>
</gene>
<reference evidence="3 4" key="1">
    <citation type="submission" date="2016-05" db="EMBL/GenBank/DDBJ databases">
        <title>Microbial solvent formation.</title>
        <authorList>
            <person name="Poehlein A."/>
            <person name="Montoya Solano J.D."/>
            <person name="Flitsch S."/>
            <person name="Krabben P."/>
            <person name="Duerre P."/>
            <person name="Daniel R."/>
        </authorList>
    </citation>
    <scope>NUCLEOTIDE SEQUENCE [LARGE SCALE GENOMIC DNA]</scope>
    <source>
        <strain evidence="3 4">L1-8</strain>
    </source>
</reference>
<dbReference type="AlphaFoldDB" id="A0A1S8MRL6"/>
<accession>A0A1S8MRL6</accession>
<feature type="domain" description="PucR C-terminal helix-turn-helix" evidence="2">
    <location>
        <begin position="287"/>
        <end position="340"/>
    </location>
</feature>